<evidence type="ECO:0000256" key="1">
    <source>
        <dbReference type="ARBA" id="ARBA00009743"/>
    </source>
</evidence>
<name>A0A7J6XDC3_THATH</name>
<dbReference type="SUPFAM" id="SSF51445">
    <property type="entry name" value="(Trans)glycosidases"/>
    <property type="match status" value="1"/>
</dbReference>
<dbReference type="InterPro" id="IPR013785">
    <property type="entry name" value="Aldolase_TIM"/>
</dbReference>
<proteinExistence type="inferred from homology"/>
<keyword evidence="2 4" id="KW-0378">Hydrolase</keyword>
<dbReference type="InterPro" id="IPR002241">
    <property type="entry name" value="Glyco_hydro_27"/>
</dbReference>
<dbReference type="Gene3D" id="3.20.20.70">
    <property type="entry name" value="Aldolase class I"/>
    <property type="match status" value="1"/>
</dbReference>
<evidence type="ECO:0000313" key="6">
    <source>
        <dbReference type="Proteomes" id="UP000554482"/>
    </source>
</evidence>
<dbReference type="GO" id="GO:0004557">
    <property type="term" value="F:alpha-galactosidase activity"/>
    <property type="evidence" value="ECO:0007669"/>
    <property type="project" value="UniProtKB-EC"/>
</dbReference>
<dbReference type="AlphaFoldDB" id="A0A7J6XDC3"/>
<dbReference type="Pfam" id="PF16499">
    <property type="entry name" value="Melibiase_2"/>
    <property type="match status" value="1"/>
</dbReference>
<dbReference type="PRINTS" id="PR00740">
    <property type="entry name" value="GLHYDRLASE27"/>
</dbReference>
<evidence type="ECO:0000256" key="4">
    <source>
        <dbReference type="RuleBase" id="RU361168"/>
    </source>
</evidence>
<dbReference type="PANTHER" id="PTHR11452">
    <property type="entry name" value="ALPHA-GALACTOSIDASE/ALPHA-N-ACETYLGALACTOSAMINIDASE"/>
    <property type="match status" value="1"/>
</dbReference>
<gene>
    <name evidence="5" type="ORF">FRX31_002606</name>
</gene>
<comment type="catalytic activity">
    <reaction evidence="4">
        <text>Hydrolysis of terminal, non-reducing alpha-D-galactose residues in alpha-D-galactosides, including galactose oligosaccharides, galactomannans and galactolipids.</text>
        <dbReference type="EC" id="3.2.1.22"/>
    </reaction>
</comment>
<dbReference type="PANTHER" id="PTHR11452:SF33">
    <property type="entry name" value="ALPHA-GALACTOSIDASE 2"/>
    <property type="match status" value="1"/>
</dbReference>
<comment type="similarity">
    <text evidence="1 4">Belongs to the glycosyl hydrolase 27 family.</text>
</comment>
<comment type="caution">
    <text evidence="5">The sequence shown here is derived from an EMBL/GenBank/DDBJ whole genome shotgun (WGS) entry which is preliminary data.</text>
</comment>
<evidence type="ECO:0000313" key="5">
    <source>
        <dbReference type="EMBL" id="KAF5207806.1"/>
    </source>
</evidence>
<dbReference type="Proteomes" id="UP000554482">
    <property type="component" value="Unassembled WGS sequence"/>
</dbReference>
<keyword evidence="3 4" id="KW-0326">Glycosidase</keyword>
<reference evidence="5 6" key="1">
    <citation type="submission" date="2020-06" db="EMBL/GenBank/DDBJ databases">
        <title>Transcriptomic and genomic resources for Thalictrum thalictroides and T. hernandezii: Facilitating candidate gene discovery in an emerging model plant lineage.</title>
        <authorList>
            <person name="Arias T."/>
            <person name="Riano-Pachon D.M."/>
            <person name="Di Stilio V.S."/>
        </authorList>
    </citation>
    <scope>NUCLEOTIDE SEQUENCE [LARGE SCALE GENOMIC DNA]</scope>
    <source>
        <strain evidence="6">cv. WT478/WT964</strain>
        <tissue evidence="5">Leaves</tissue>
    </source>
</reference>
<evidence type="ECO:0000256" key="3">
    <source>
        <dbReference type="ARBA" id="ARBA00023295"/>
    </source>
</evidence>
<dbReference type="EMBL" id="JABWDY010000924">
    <property type="protein sequence ID" value="KAF5207806.1"/>
    <property type="molecule type" value="Genomic_DNA"/>
</dbReference>
<protein>
    <recommendedName>
        <fullName evidence="4">Alpha-galactosidase</fullName>
        <ecNumber evidence="4">3.2.1.22</ecNumber>
    </recommendedName>
    <alternativeName>
        <fullName evidence="4">Melibiase</fullName>
    </alternativeName>
</protein>
<organism evidence="5 6">
    <name type="scientific">Thalictrum thalictroides</name>
    <name type="common">Rue-anemone</name>
    <name type="synonym">Anemone thalictroides</name>
    <dbReference type="NCBI Taxonomy" id="46969"/>
    <lineage>
        <taxon>Eukaryota</taxon>
        <taxon>Viridiplantae</taxon>
        <taxon>Streptophyta</taxon>
        <taxon>Embryophyta</taxon>
        <taxon>Tracheophyta</taxon>
        <taxon>Spermatophyta</taxon>
        <taxon>Magnoliopsida</taxon>
        <taxon>Ranunculales</taxon>
        <taxon>Ranunculaceae</taxon>
        <taxon>Thalictroideae</taxon>
        <taxon>Thalictrum</taxon>
    </lineage>
</organism>
<keyword evidence="6" id="KW-1185">Reference proteome</keyword>
<dbReference type="InterPro" id="IPR017853">
    <property type="entry name" value="GH"/>
</dbReference>
<dbReference type="GO" id="GO:0005975">
    <property type="term" value="P:carbohydrate metabolic process"/>
    <property type="evidence" value="ECO:0007669"/>
    <property type="project" value="InterPro"/>
</dbReference>
<accession>A0A7J6XDC3</accession>
<keyword evidence="4" id="KW-1015">Disulfide bond</keyword>
<evidence type="ECO:0000256" key="2">
    <source>
        <dbReference type="ARBA" id="ARBA00022801"/>
    </source>
</evidence>
<dbReference type="OrthoDB" id="5795902at2759"/>
<dbReference type="EC" id="3.2.1.22" evidence="4"/>
<dbReference type="GO" id="GO:0009505">
    <property type="term" value="C:plant-type cell wall"/>
    <property type="evidence" value="ECO:0007669"/>
    <property type="project" value="TreeGrafter"/>
</dbReference>
<sequence>MGKSLLNSGRSIYTSLCEWVDEDLVTWAQNIGNSWRTTEDIEDNWGSMTSRADENDKWASYAELVHGMVNPDMLEIGNGGITTEEYRSHMSIWALVKAPLLIGVRSMNNVTYELLSNKEVITINQGT</sequence>